<evidence type="ECO:0000256" key="2">
    <source>
        <dbReference type="SAM" id="Phobius"/>
    </source>
</evidence>
<dbReference type="Proteomes" id="UP001600888">
    <property type="component" value="Unassembled WGS sequence"/>
</dbReference>
<evidence type="ECO:0000313" key="3">
    <source>
        <dbReference type="EMBL" id="KAL2292323.1"/>
    </source>
</evidence>
<evidence type="ECO:0000313" key="4">
    <source>
        <dbReference type="Proteomes" id="UP001600888"/>
    </source>
</evidence>
<feature type="transmembrane region" description="Helical" evidence="2">
    <location>
        <begin position="77"/>
        <end position="97"/>
    </location>
</feature>
<protein>
    <recommendedName>
        <fullName evidence="5">Integral membrane protein</fullName>
    </recommendedName>
</protein>
<keyword evidence="2" id="KW-0812">Transmembrane</keyword>
<feature type="transmembrane region" description="Helical" evidence="2">
    <location>
        <begin position="28"/>
        <end position="51"/>
    </location>
</feature>
<accession>A0ABR4FCA7</accession>
<evidence type="ECO:0000256" key="1">
    <source>
        <dbReference type="SAM" id="MobiDB-lite"/>
    </source>
</evidence>
<keyword evidence="2" id="KW-1133">Transmembrane helix</keyword>
<evidence type="ECO:0008006" key="5">
    <source>
        <dbReference type="Google" id="ProtNLM"/>
    </source>
</evidence>
<dbReference type="EMBL" id="JBAWTH010000003">
    <property type="protein sequence ID" value="KAL2292323.1"/>
    <property type="molecule type" value="Genomic_DNA"/>
</dbReference>
<feature type="region of interest" description="Disordered" evidence="1">
    <location>
        <begin position="207"/>
        <end position="259"/>
    </location>
</feature>
<keyword evidence="4" id="KW-1185">Reference proteome</keyword>
<proteinExistence type="predicted"/>
<feature type="transmembrane region" description="Helical" evidence="2">
    <location>
        <begin position="158"/>
        <end position="184"/>
    </location>
</feature>
<reference evidence="3 4" key="1">
    <citation type="submission" date="2024-03" db="EMBL/GenBank/DDBJ databases">
        <title>A high-quality draft genome sequence of Diaporthe vaccinii, a causative agent of upright dieback and viscid rot disease in cranberry plants.</title>
        <authorList>
            <person name="Sarrasin M."/>
            <person name="Lang B.F."/>
            <person name="Burger G."/>
        </authorList>
    </citation>
    <scope>NUCLEOTIDE SEQUENCE [LARGE SCALE GENOMIC DNA]</scope>
    <source>
        <strain evidence="3 4">IS7</strain>
    </source>
</reference>
<organism evidence="3 4">
    <name type="scientific">Diaporthe vaccinii</name>
    <dbReference type="NCBI Taxonomy" id="105482"/>
    <lineage>
        <taxon>Eukaryota</taxon>
        <taxon>Fungi</taxon>
        <taxon>Dikarya</taxon>
        <taxon>Ascomycota</taxon>
        <taxon>Pezizomycotina</taxon>
        <taxon>Sordariomycetes</taxon>
        <taxon>Sordariomycetidae</taxon>
        <taxon>Diaporthales</taxon>
        <taxon>Diaporthaceae</taxon>
        <taxon>Diaporthe</taxon>
        <taxon>Diaporthe eres species complex</taxon>
    </lineage>
</organism>
<keyword evidence="2" id="KW-0472">Membrane</keyword>
<feature type="transmembrane region" description="Helical" evidence="2">
    <location>
        <begin position="117"/>
        <end position="138"/>
    </location>
</feature>
<name>A0ABR4FCA7_9PEZI</name>
<comment type="caution">
    <text evidence="3">The sequence shown here is derived from an EMBL/GenBank/DDBJ whole genome shotgun (WGS) entry which is preliminary data.</text>
</comment>
<gene>
    <name evidence="3" type="ORF">FJTKL_09311</name>
</gene>
<sequence>MMGGSATASRVENADISSKPRRRRRDGYFWQLIVLRIPVAFFAVGVIAYLVHYVQKWQGAIRRPEDADDPLVTRKDALGQSGLALSMASVSLAVAVWETVARVVPRYQFGPRPLGPWTIFFDLLVIGLGIPGWLFFAMAEYQTDPSYPTPWRQDQDRAATMIIVFWIFHCVMCIMGCSACCGCCGCGSASSKQAAVTPAPTHLAQRQDLEQAGDPEPLPNYKQSTGLEEIEPAAVSADPPSYPEAVRLPRHKDGRPQLA</sequence>